<name>A0A0M5L3T4_9ACTN</name>
<gene>
    <name evidence="2" type="ORF">AL705_05360</name>
</gene>
<organism evidence="2 3">
    <name type="scientific">Lawsonella clevelandensis</name>
    <dbReference type="NCBI Taxonomy" id="1528099"/>
    <lineage>
        <taxon>Bacteria</taxon>
        <taxon>Bacillati</taxon>
        <taxon>Actinomycetota</taxon>
        <taxon>Actinomycetes</taxon>
        <taxon>Mycobacteriales</taxon>
        <taxon>Lawsonellaceae</taxon>
        <taxon>Lawsonella</taxon>
    </lineage>
</organism>
<sequence>MIVPQAVDLSESEMADHIPRSLRIPRQRLLPIEHPKHQRYRHPIGGHQAAEAMPEVTAQRRGGPHLPVLLPLHHGTHPGPEEEESGEQEESGHPEGADTVKYPAHVAEAEMPGGESCMVDGDEQHRVGAHPGEGQHWPRQVLHMPHWALAGPPLCFTGGREGHSGAGGEGVGGGSFLPLAGLLGSLDSALAGFLLRAGESAGDGGSIVAGFTATVESGVVPQEEGFRAGSVRLYLEGVRGADGGAALGVRFAALESRFGAHHEEGGGAFRVQRMRGDGGDAGSWCGVAAVCHRSPPFSRLGFILGYHAGLLLWR</sequence>
<feature type="region of interest" description="Disordered" evidence="1">
    <location>
        <begin position="70"/>
        <end position="98"/>
    </location>
</feature>
<reference evidence="2 3" key="1">
    <citation type="journal article" date="2015" name="Genome Announc.">
        <title>Complete Genome Sequences for Two Strains of a Novel Fastidious, Partially Acid-Fast, Gram-Positive Corynebacterineae Bacterium, Derived from Human Clinical Samples.</title>
        <authorList>
            <person name="Nicholson A.C."/>
            <person name="Bell M."/>
            <person name="Humrighouse B.W."/>
            <person name="McQuiston J.R."/>
        </authorList>
    </citation>
    <scope>NUCLEOTIDE SEQUENCE [LARGE SCALE GENOMIC DNA]</scope>
    <source>
        <strain evidence="2 3">X1698</strain>
    </source>
</reference>
<accession>A0A0M5L3T4</accession>
<evidence type="ECO:0000256" key="1">
    <source>
        <dbReference type="SAM" id="MobiDB-lite"/>
    </source>
</evidence>
<dbReference type="Proteomes" id="UP000068137">
    <property type="component" value="Chromosome"/>
</dbReference>
<dbReference type="KEGG" id="cbq:AL705_05360"/>
<dbReference type="EMBL" id="CP012390">
    <property type="protein sequence ID" value="ALE19117.1"/>
    <property type="molecule type" value="Genomic_DNA"/>
</dbReference>
<evidence type="ECO:0000313" key="2">
    <source>
        <dbReference type="EMBL" id="ALE19117.1"/>
    </source>
</evidence>
<dbReference type="AlphaFoldDB" id="A0A0M5L3T4"/>
<evidence type="ECO:0000313" key="3">
    <source>
        <dbReference type="Proteomes" id="UP000068137"/>
    </source>
</evidence>
<protein>
    <submittedName>
        <fullName evidence="2">Uncharacterized protein</fullName>
    </submittedName>
</protein>
<proteinExistence type="predicted"/>